<dbReference type="AlphaFoldDB" id="A0A3S3RBN3"/>
<evidence type="ECO:0000259" key="1">
    <source>
        <dbReference type="Pfam" id="PF12849"/>
    </source>
</evidence>
<comment type="caution">
    <text evidence="2">The sequence shown here is derived from an EMBL/GenBank/DDBJ whole genome shotgun (WGS) entry which is preliminary data.</text>
</comment>
<organism evidence="2 3">
    <name type="scientific">Methanosuratincola subterraneus</name>
    <dbReference type="NCBI Taxonomy" id="2593994"/>
    <lineage>
        <taxon>Archaea</taxon>
        <taxon>Thermoproteota</taxon>
        <taxon>Methanosuratincolia</taxon>
        <taxon>Candidatus Methanomethylicales</taxon>
        <taxon>Candidatus Methanomethylicaceae</taxon>
        <taxon>Candidatus Methanosuratincola (ex Vanwonterghem et al. 2016)</taxon>
    </lineage>
</organism>
<dbReference type="Proteomes" id="UP000288215">
    <property type="component" value="Unassembled WGS sequence"/>
</dbReference>
<dbReference type="Pfam" id="PF12849">
    <property type="entry name" value="PBP_like_2"/>
    <property type="match status" value="1"/>
</dbReference>
<protein>
    <submittedName>
        <fullName evidence="2">Tungsten ABC transporter substrate-binding protein</fullName>
    </submittedName>
</protein>
<gene>
    <name evidence="2" type="ORF">Metus_1023</name>
</gene>
<dbReference type="PANTHER" id="PTHR37945:SF1">
    <property type="entry name" value="EXTRACELLULAR TUNGSTATE BINDING PROTEIN"/>
    <property type="match status" value="1"/>
</dbReference>
<dbReference type="InterPro" id="IPR024370">
    <property type="entry name" value="PBP_domain"/>
</dbReference>
<name>A0A3S3RBN3_METS7</name>
<reference evidence="2 3" key="1">
    <citation type="submission" date="2018-12" db="EMBL/GenBank/DDBJ databases">
        <title>The complete genome of the methanogenic archaea of the candidate phylum Verstraetearchaeota, obtained from the metagenome of underground thermal water.</title>
        <authorList>
            <person name="Kadnikov V.V."/>
            <person name="Mardanov A.V."/>
            <person name="Beletsky A.V."/>
            <person name="Karnachuk O.V."/>
            <person name="Ravin N.V."/>
        </authorList>
    </citation>
    <scope>NUCLEOTIDE SEQUENCE [LARGE SCALE GENOMIC DNA]</scope>
    <source>
        <strain evidence="2">Ch88</strain>
    </source>
</reference>
<proteinExistence type="predicted"/>
<dbReference type="PANTHER" id="PTHR37945">
    <property type="entry name" value="EXTRACELLULAR TUNGSTATE BINDING PROTEIN"/>
    <property type="match status" value="1"/>
</dbReference>
<dbReference type="SUPFAM" id="SSF53850">
    <property type="entry name" value="Periplasmic binding protein-like II"/>
    <property type="match status" value="1"/>
</dbReference>
<sequence>MDPSKAALLASAAILAVLFSIAFLGTSGEKVIVATTTSTADSGLIDYIKPYFEAEYGVSLSWISLGTGQAMAVASRGDADILLIHDREREEQFVSSGNGTLRVTVFYNDFIVVGPIGDPASASSQDAKVCMGRIADAGRSGTALFISRGDGSGTHSLEKRLWAASGIRDYENSGWYKSAGSGMAATLRLANELGAYTITDRATFCKLKESMGDALKLIVVCEGDPALFNPYSLVLLNPSRYPNIRYGYAIDFLLFITSPEGQGLIGNYTLSGERLFFPVYGKTECLGLPPEDEAVAFIEDLRAHR</sequence>
<dbReference type="EMBL" id="RXGA01000003">
    <property type="protein sequence ID" value="RWX73049.1"/>
    <property type="molecule type" value="Genomic_DNA"/>
</dbReference>
<accession>A0A3S3RBN3</accession>
<evidence type="ECO:0000313" key="2">
    <source>
        <dbReference type="EMBL" id="RWX73049.1"/>
    </source>
</evidence>
<dbReference type="Gene3D" id="3.40.190.10">
    <property type="entry name" value="Periplasmic binding protein-like II"/>
    <property type="match status" value="2"/>
</dbReference>
<feature type="domain" description="PBP" evidence="1">
    <location>
        <begin position="28"/>
        <end position="260"/>
    </location>
</feature>
<dbReference type="InterPro" id="IPR052738">
    <property type="entry name" value="ABC-Tungstate_binding"/>
</dbReference>
<evidence type="ECO:0000313" key="3">
    <source>
        <dbReference type="Proteomes" id="UP000288215"/>
    </source>
</evidence>